<feature type="domain" description="Heme NO-binding" evidence="1">
    <location>
        <begin position="2"/>
        <end position="162"/>
    </location>
</feature>
<keyword evidence="5" id="KW-1185">Reference proteome</keyword>
<dbReference type="GO" id="GO:0020037">
    <property type="term" value="F:heme binding"/>
    <property type="evidence" value="ECO:0007669"/>
    <property type="project" value="InterPro"/>
</dbReference>
<dbReference type="InterPro" id="IPR011644">
    <property type="entry name" value="Heme_NO-bd"/>
</dbReference>
<dbReference type="Proteomes" id="UP001607221">
    <property type="component" value="Unassembled WGS sequence"/>
</dbReference>
<proteinExistence type="predicted"/>
<dbReference type="EMBL" id="JBIHSE010000001">
    <property type="protein sequence ID" value="MFH0270872.1"/>
    <property type="molecule type" value="Genomic_DNA"/>
</dbReference>
<reference evidence="2" key="1">
    <citation type="submission" date="2022-01" db="EMBL/GenBank/DDBJ databases">
        <authorList>
            <person name="Lagorce A."/>
        </authorList>
    </citation>
    <scope>NUCLEOTIDE SEQUENCE</scope>
    <source>
        <strain evidence="2">Th15_F1_A12</strain>
    </source>
</reference>
<dbReference type="AlphaFoldDB" id="A0AAU9QQA1"/>
<accession>A0AAU9QQA1</accession>
<evidence type="ECO:0000313" key="5">
    <source>
        <dbReference type="Proteomes" id="UP001607221"/>
    </source>
</evidence>
<gene>
    <name evidence="3" type="ORF">ACGRHZ_05955</name>
    <name evidence="2" type="ORF">THF1A12_260071</name>
</gene>
<comment type="caution">
    <text evidence="2">The sequence shown here is derived from an EMBL/GenBank/DDBJ whole genome shotgun (WGS) entry which is preliminary data.</text>
</comment>
<dbReference type="PANTHER" id="PTHR45655:SF13">
    <property type="entry name" value="SOLUBLE GUANYLATE CYCLASE GCY-32-RELATED"/>
    <property type="match status" value="1"/>
</dbReference>
<reference evidence="3 5" key="2">
    <citation type="submission" date="2024-10" db="EMBL/GenBank/DDBJ databases">
        <authorList>
            <person name="Yibar A."/>
            <person name="Saticioglu I.B."/>
            <person name="Duman M."/>
            <person name="Ajmi N."/>
            <person name="Gurler F."/>
            <person name="Ay H."/>
            <person name="Onuk E."/>
            <person name="Guler S."/>
            <person name="Romalde J.L."/>
        </authorList>
    </citation>
    <scope>NUCLEOTIDE SEQUENCE [LARGE SCALE GENOMIC DNA]</scope>
    <source>
        <strain evidence="3 5">1-TCBS-A</strain>
    </source>
</reference>
<evidence type="ECO:0000313" key="4">
    <source>
        <dbReference type="Proteomes" id="UP001295462"/>
    </source>
</evidence>
<dbReference type="PANTHER" id="PTHR45655">
    <property type="entry name" value="GUANYLATE CYCLASE SOLUBLE SUBUNIT BETA-2"/>
    <property type="match status" value="1"/>
</dbReference>
<dbReference type="EMBL" id="CAKMUD010000079">
    <property type="protein sequence ID" value="CAH1593277.1"/>
    <property type="molecule type" value="Genomic_DNA"/>
</dbReference>
<dbReference type="Pfam" id="PF07700">
    <property type="entry name" value="HNOB"/>
    <property type="match status" value="1"/>
</dbReference>
<dbReference type="RefSeq" id="WP_039973765.1">
    <property type="nucleotide sequence ID" value="NZ_BBLA01000047.1"/>
</dbReference>
<organism evidence="2 4">
    <name type="scientific">Vibrio jasicida</name>
    <dbReference type="NCBI Taxonomy" id="766224"/>
    <lineage>
        <taxon>Bacteria</taxon>
        <taxon>Pseudomonadati</taxon>
        <taxon>Pseudomonadota</taxon>
        <taxon>Gammaproteobacteria</taxon>
        <taxon>Vibrionales</taxon>
        <taxon>Vibrionaceae</taxon>
        <taxon>Vibrio</taxon>
    </lineage>
</organism>
<dbReference type="InterPro" id="IPR024096">
    <property type="entry name" value="NO_sig/Golgi_transp_ligand-bd"/>
</dbReference>
<sequence length="179" mass="20518">MKGIIFTEFMELVEEKFGLEVLDQVLDLSNDEGIYTSVGSYDHRDLVKLIVNLSKVSDIPPETLQEVFGECVFQSLLKSIPNYASLQQCSTTFQFVRHVEDFIHVEVKKLYPDANPPQFDFISEAESEMVFDYRSARCMAHVCVGLIQGCANHFNETIKIKHQNQSEDGSQVRFWLEAQ</sequence>
<evidence type="ECO:0000313" key="2">
    <source>
        <dbReference type="EMBL" id="CAH1593277.1"/>
    </source>
</evidence>
<evidence type="ECO:0000259" key="1">
    <source>
        <dbReference type="Pfam" id="PF07700"/>
    </source>
</evidence>
<protein>
    <submittedName>
        <fullName evidence="2">Guanylate cyclase</fullName>
    </submittedName>
    <submittedName>
        <fullName evidence="3">Heme NO-binding domain-containing protein</fullName>
    </submittedName>
</protein>
<name>A0AAU9QQA1_9VIBR</name>
<dbReference type="SUPFAM" id="SSF111126">
    <property type="entry name" value="Ligand-binding domain in the NO signalling and Golgi transport"/>
    <property type="match status" value="1"/>
</dbReference>
<evidence type="ECO:0000313" key="3">
    <source>
        <dbReference type="EMBL" id="MFH0270872.1"/>
    </source>
</evidence>
<dbReference type="InterPro" id="IPR038158">
    <property type="entry name" value="H-NOX_domain_sf"/>
</dbReference>
<dbReference type="Gene3D" id="3.90.1520.10">
    <property type="entry name" value="H-NOX domain"/>
    <property type="match status" value="1"/>
</dbReference>
<dbReference type="Proteomes" id="UP001295462">
    <property type="component" value="Unassembled WGS sequence"/>
</dbReference>